<feature type="transmembrane region" description="Helical" evidence="1">
    <location>
        <begin position="33"/>
        <end position="52"/>
    </location>
</feature>
<comment type="caution">
    <text evidence="2">The sequence shown here is derived from an EMBL/GenBank/DDBJ whole genome shotgun (WGS) entry which is preliminary data.</text>
</comment>
<evidence type="ECO:0000313" key="2">
    <source>
        <dbReference type="EMBL" id="GAA4454747.1"/>
    </source>
</evidence>
<sequence>MNQKPKTVLVLRNTGLAMLAAGTALLKSPVPDGIKGLITGVGIGLLILALIAGRKKLA</sequence>
<organism evidence="2 3">
    <name type="scientific">Rurimicrobium arvi</name>
    <dbReference type="NCBI Taxonomy" id="2049916"/>
    <lineage>
        <taxon>Bacteria</taxon>
        <taxon>Pseudomonadati</taxon>
        <taxon>Bacteroidota</taxon>
        <taxon>Chitinophagia</taxon>
        <taxon>Chitinophagales</taxon>
        <taxon>Chitinophagaceae</taxon>
        <taxon>Rurimicrobium</taxon>
    </lineage>
</organism>
<keyword evidence="3" id="KW-1185">Reference proteome</keyword>
<accession>A0ABP8MSL9</accession>
<name>A0ABP8MSL9_9BACT</name>
<evidence type="ECO:0008006" key="4">
    <source>
        <dbReference type="Google" id="ProtNLM"/>
    </source>
</evidence>
<feature type="transmembrane region" description="Helical" evidence="1">
    <location>
        <begin position="7"/>
        <end position="27"/>
    </location>
</feature>
<evidence type="ECO:0000313" key="3">
    <source>
        <dbReference type="Proteomes" id="UP001501410"/>
    </source>
</evidence>
<dbReference type="Proteomes" id="UP001501410">
    <property type="component" value="Unassembled WGS sequence"/>
</dbReference>
<evidence type="ECO:0000256" key="1">
    <source>
        <dbReference type="SAM" id="Phobius"/>
    </source>
</evidence>
<protein>
    <recommendedName>
        <fullName evidence="4">PEP-CTERM protein-sorting domain-containing protein</fullName>
    </recommendedName>
</protein>
<dbReference type="RefSeq" id="WP_344825471.1">
    <property type="nucleotide sequence ID" value="NZ_BAABEZ010000022.1"/>
</dbReference>
<keyword evidence="1" id="KW-0472">Membrane</keyword>
<dbReference type="EMBL" id="BAABEZ010000022">
    <property type="protein sequence ID" value="GAA4454747.1"/>
    <property type="molecule type" value="Genomic_DNA"/>
</dbReference>
<keyword evidence="1" id="KW-1133">Transmembrane helix</keyword>
<proteinExistence type="predicted"/>
<gene>
    <name evidence="2" type="ORF">GCM10023092_17240</name>
</gene>
<reference evidence="3" key="1">
    <citation type="journal article" date="2019" name="Int. J. Syst. Evol. Microbiol.">
        <title>The Global Catalogue of Microorganisms (GCM) 10K type strain sequencing project: providing services to taxonomists for standard genome sequencing and annotation.</title>
        <authorList>
            <consortium name="The Broad Institute Genomics Platform"/>
            <consortium name="The Broad Institute Genome Sequencing Center for Infectious Disease"/>
            <person name="Wu L."/>
            <person name="Ma J."/>
        </authorList>
    </citation>
    <scope>NUCLEOTIDE SEQUENCE [LARGE SCALE GENOMIC DNA]</scope>
    <source>
        <strain evidence="3">JCM 31921</strain>
    </source>
</reference>
<keyword evidence="1" id="KW-0812">Transmembrane</keyword>